<sequence length="604" mass="73010">MIFYKKYKDIPNKYKFDLESLIRKNSIQEEIEFFLIKKRRILEYRDKKYESPKNYLEFLNIEKENNLIFNRIYNYLSNKLNVNLVDDKLNNLILEFENKLNDIYEENGSEINKEMQNIEKLKQWSKLEMFKSYKKYFLEIFEIQKYKLDSKIEDFLLKTNKAEVNFEDYFSNLINVEIDYGSIQKNNKKIFISENNFNVLMTSKNEKIRKEVFYNYYNSKYKHKETLSKLLIDHFTKISVMAKARNFKTSIDSLLIEEKIDENILQNLYSIISKNSFLLKKMRKYNEIFFTKKLKRKPRIYDNWLDLINTKEKFTIEEAQKILLIAFEPLGQEYISMVKKAFDENWIDYHSAKNKISGAYSISEAYGLDKIFILMNWDYTIDSVFTLAHELGHSLHTYFTNKSQSLENSSYPIFTAEIASSFNELLLFDYFIEKASNLKLRFKILSKYIENFFEIVYQSTFWSNYEYDIYNKIDKNENIGTFSDLVEIYKKNEKKYAIKKSSFTKKYIHAVDVPHFYANFYLCKYAFGFLIASIFFQRYKLKENKIMDNYINNFLKLGDIDWPLNILKKSKINLHDENIFNFVFKQLENYINEYITIGQKIFKK</sequence>
<accession>A0A449A6F1</accession>
<keyword evidence="7" id="KW-0812">Transmembrane</keyword>
<dbReference type="SUPFAM" id="SSF55486">
    <property type="entry name" value="Metalloproteases ('zincins'), catalytic domain"/>
    <property type="match status" value="1"/>
</dbReference>
<evidence type="ECO:0000256" key="2">
    <source>
        <dbReference type="ARBA" id="ARBA00022723"/>
    </source>
</evidence>
<name>A0A449A6F1_9BACT</name>
<evidence type="ECO:0000259" key="8">
    <source>
        <dbReference type="Pfam" id="PF01432"/>
    </source>
</evidence>
<proteinExistence type="inferred from homology"/>
<evidence type="ECO:0000256" key="3">
    <source>
        <dbReference type="ARBA" id="ARBA00022801"/>
    </source>
</evidence>
<dbReference type="Pfam" id="PF01432">
    <property type="entry name" value="Peptidase_M3"/>
    <property type="match status" value="1"/>
</dbReference>
<keyword evidence="5 6" id="KW-0482">Metalloprotease</keyword>
<evidence type="ECO:0000256" key="5">
    <source>
        <dbReference type="ARBA" id="ARBA00023049"/>
    </source>
</evidence>
<comment type="cofactor">
    <cofactor evidence="6">
        <name>Zn(2+)</name>
        <dbReference type="ChEBI" id="CHEBI:29105"/>
    </cofactor>
    <text evidence="6">Binds 1 zinc ion.</text>
</comment>
<dbReference type="InterPro" id="IPR001567">
    <property type="entry name" value="Pept_M3A_M3B_dom"/>
</dbReference>
<organism evidence="9 10">
    <name type="scientific">Mesomycoplasma neurolyticum</name>
    <dbReference type="NCBI Taxonomy" id="2120"/>
    <lineage>
        <taxon>Bacteria</taxon>
        <taxon>Bacillati</taxon>
        <taxon>Mycoplasmatota</taxon>
        <taxon>Mycoplasmoidales</taxon>
        <taxon>Metamycoplasmataceae</taxon>
        <taxon>Mesomycoplasma</taxon>
    </lineage>
</organism>
<gene>
    <name evidence="9" type="primary">pepF1_2</name>
    <name evidence="9" type="ORF">NCTC10166_00785</name>
</gene>
<protein>
    <submittedName>
        <fullName evidence="9">Oligoendopeptidase F, plasmid</fullName>
        <ecNumber evidence="9">3.4.24.-</ecNumber>
    </submittedName>
</protein>
<evidence type="ECO:0000256" key="1">
    <source>
        <dbReference type="ARBA" id="ARBA00022670"/>
    </source>
</evidence>
<dbReference type="EMBL" id="LR214951">
    <property type="protein sequence ID" value="VEU59799.1"/>
    <property type="molecule type" value="Genomic_DNA"/>
</dbReference>
<dbReference type="EC" id="3.4.24.-" evidence="9"/>
<dbReference type="AlphaFoldDB" id="A0A449A6F1"/>
<feature type="domain" description="Peptidase M3A/M3B catalytic" evidence="8">
    <location>
        <begin position="199"/>
        <end position="574"/>
    </location>
</feature>
<keyword evidence="2 6" id="KW-0479">Metal-binding</keyword>
<dbReference type="Gene3D" id="1.20.140.70">
    <property type="entry name" value="Oligopeptidase f, N-terminal domain"/>
    <property type="match status" value="1"/>
</dbReference>
<keyword evidence="7" id="KW-0472">Membrane</keyword>
<keyword evidence="4 6" id="KW-0862">Zinc</keyword>
<dbReference type="OrthoDB" id="9766487at2"/>
<evidence type="ECO:0000256" key="6">
    <source>
        <dbReference type="RuleBase" id="RU003435"/>
    </source>
</evidence>
<dbReference type="RefSeq" id="WP_129720165.1">
    <property type="nucleotide sequence ID" value="NZ_LR214951.1"/>
</dbReference>
<keyword evidence="1 6" id="KW-0645">Protease</keyword>
<feature type="transmembrane region" description="Helical" evidence="7">
    <location>
        <begin position="516"/>
        <end position="536"/>
    </location>
</feature>
<dbReference type="InterPro" id="IPR042088">
    <property type="entry name" value="OligoPept_F_C"/>
</dbReference>
<evidence type="ECO:0000256" key="7">
    <source>
        <dbReference type="SAM" id="Phobius"/>
    </source>
</evidence>
<keyword evidence="7" id="KW-1133">Transmembrane helix</keyword>
<evidence type="ECO:0000313" key="10">
    <source>
        <dbReference type="Proteomes" id="UP000289440"/>
    </source>
</evidence>
<dbReference type="GO" id="GO:0006508">
    <property type="term" value="P:proteolysis"/>
    <property type="evidence" value="ECO:0007669"/>
    <property type="project" value="UniProtKB-KW"/>
</dbReference>
<dbReference type="KEGG" id="mnu:NCTC10166_00785"/>
<reference evidence="9 10" key="1">
    <citation type="submission" date="2019-01" db="EMBL/GenBank/DDBJ databases">
        <authorList>
            <consortium name="Pathogen Informatics"/>
        </authorList>
    </citation>
    <scope>NUCLEOTIDE SEQUENCE [LARGE SCALE GENOMIC DNA]</scope>
    <source>
        <strain evidence="9 10">NCTC10166</strain>
    </source>
</reference>
<dbReference type="GO" id="GO:0004222">
    <property type="term" value="F:metalloendopeptidase activity"/>
    <property type="evidence" value="ECO:0007669"/>
    <property type="project" value="InterPro"/>
</dbReference>
<dbReference type="Gene3D" id="1.10.1370.20">
    <property type="entry name" value="Oligoendopeptidase f, C-terminal domain"/>
    <property type="match status" value="1"/>
</dbReference>
<dbReference type="Gene3D" id="1.10.287.830">
    <property type="entry name" value="putative peptidase helix hairpin domain like"/>
    <property type="match status" value="1"/>
</dbReference>
<dbReference type="Proteomes" id="UP000289440">
    <property type="component" value="Chromosome"/>
</dbReference>
<evidence type="ECO:0000313" key="9">
    <source>
        <dbReference type="EMBL" id="VEU59799.1"/>
    </source>
</evidence>
<keyword evidence="3 6" id="KW-0378">Hydrolase</keyword>
<keyword evidence="10" id="KW-1185">Reference proteome</keyword>
<comment type="similarity">
    <text evidence="6">Belongs to the peptidase M3 family.</text>
</comment>
<dbReference type="GO" id="GO:0046872">
    <property type="term" value="F:metal ion binding"/>
    <property type="evidence" value="ECO:0007669"/>
    <property type="project" value="UniProtKB-UniRule"/>
</dbReference>
<evidence type="ECO:0000256" key="4">
    <source>
        <dbReference type="ARBA" id="ARBA00022833"/>
    </source>
</evidence>